<reference evidence="11" key="2">
    <citation type="journal article" date="2021" name="PeerJ">
        <title>Extensive microbial diversity within the chicken gut microbiome revealed by metagenomics and culture.</title>
        <authorList>
            <person name="Gilroy R."/>
            <person name="Ravi A."/>
            <person name="Getino M."/>
            <person name="Pursley I."/>
            <person name="Horton D.L."/>
            <person name="Alikhan N.F."/>
            <person name="Baker D."/>
            <person name="Gharbi K."/>
            <person name="Hall N."/>
            <person name="Watson M."/>
            <person name="Adriaenssens E.M."/>
            <person name="Foster-Nyarko E."/>
            <person name="Jarju S."/>
            <person name="Secka A."/>
            <person name="Antonio M."/>
            <person name="Oren A."/>
            <person name="Chaudhuri R.R."/>
            <person name="La Ragione R."/>
            <person name="Hildebrand F."/>
            <person name="Pallen M.J."/>
        </authorList>
    </citation>
    <scope>NUCLEOTIDE SEQUENCE</scope>
    <source>
        <strain evidence="11">1063</strain>
    </source>
</reference>
<name>A0A9D1L2I1_9FIRM</name>
<dbReference type="EC" id="2.7.7.7" evidence="1"/>
<evidence type="ECO:0000256" key="5">
    <source>
        <dbReference type="ARBA" id="ARBA00022705"/>
    </source>
</evidence>
<evidence type="ECO:0000259" key="10">
    <source>
        <dbReference type="Pfam" id="PF21694"/>
    </source>
</evidence>
<dbReference type="Gene3D" id="1.20.272.10">
    <property type="match status" value="1"/>
</dbReference>
<evidence type="ECO:0000256" key="4">
    <source>
        <dbReference type="ARBA" id="ARBA00022695"/>
    </source>
</evidence>
<dbReference type="InterPro" id="IPR027417">
    <property type="entry name" value="P-loop_NTPase"/>
</dbReference>
<feature type="domain" description="DNA polymerase III delta N-terminal" evidence="9">
    <location>
        <begin position="22"/>
        <end position="129"/>
    </location>
</feature>
<dbReference type="SUPFAM" id="SSF52540">
    <property type="entry name" value="P-loop containing nucleoside triphosphate hydrolases"/>
    <property type="match status" value="1"/>
</dbReference>
<comment type="similarity">
    <text evidence="7">Belongs to the DNA polymerase HolA subunit family.</text>
</comment>
<protein>
    <recommendedName>
        <fullName evidence="2">DNA polymerase III subunit delta</fullName>
        <ecNumber evidence="1">2.7.7.7</ecNumber>
    </recommendedName>
</protein>
<dbReference type="InterPro" id="IPR005790">
    <property type="entry name" value="DNA_polIII_delta"/>
</dbReference>
<reference evidence="11" key="1">
    <citation type="submission" date="2020-10" db="EMBL/GenBank/DDBJ databases">
        <authorList>
            <person name="Gilroy R."/>
        </authorList>
    </citation>
    <scope>NUCLEOTIDE SEQUENCE</scope>
    <source>
        <strain evidence="11">1063</strain>
    </source>
</reference>
<sequence>MKYTALKSHLDRTDGKPLASCYVVYGDDAWLRQSAVGMFRALVNPDYASFNCSSVSAADGAEVAVGMLNTFPMFDVLRVVVVPDVQEKFSDADKATYERYLASPNPEAVLVLVCEEGAEKYASFKGAEKVDCNRLAEDEIAVLVDGMLREEPVRTMQRAALHELVSRTLSDMSRISCEVSKLKAYCDGEITRADVCEMTSAEPDVQIFQLSDAVGSGNAGRALEVLDALTGDGVRPMTVLNLLYGYYRRMLHAELHKGEPDADVAALLGIKPGALYHLRRVSGKYSQVRLKKCVDYLHELQFAVLTGKRSEGSAMHDAVLTLLSSV</sequence>
<dbReference type="GO" id="GO:0003677">
    <property type="term" value="F:DNA binding"/>
    <property type="evidence" value="ECO:0007669"/>
    <property type="project" value="InterPro"/>
</dbReference>
<organism evidence="11 12">
    <name type="scientific">Candidatus Limadaptatus stercorigallinarum</name>
    <dbReference type="NCBI Taxonomy" id="2840845"/>
    <lineage>
        <taxon>Bacteria</taxon>
        <taxon>Bacillati</taxon>
        <taxon>Bacillota</taxon>
        <taxon>Clostridia</taxon>
        <taxon>Eubacteriales</taxon>
        <taxon>Candidatus Limadaptatus</taxon>
    </lineage>
</organism>
<dbReference type="PANTHER" id="PTHR34388:SF1">
    <property type="entry name" value="DNA POLYMERASE III SUBUNIT DELTA"/>
    <property type="match status" value="1"/>
</dbReference>
<comment type="catalytic activity">
    <reaction evidence="8">
        <text>DNA(n) + a 2'-deoxyribonucleoside 5'-triphosphate = DNA(n+1) + diphosphate</text>
        <dbReference type="Rhea" id="RHEA:22508"/>
        <dbReference type="Rhea" id="RHEA-COMP:17339"/>
        <dbReference type="Rhea" id="RHEA-COMP:17340"/>
        <dbReference type="ChEBI" id="CHEBI:33019"/>
        <dbReference type="ChEBI" id="CHEBI:61560"/>
        <dbReference type="ChEBI" id="CHEBI:173112"/>
        <dbReference type="EC" id="2.7.7.7"/>
    </reaction>
</comment>
<dbReference type="InterPro" id="IPR010372">
    <property type="entry name" value="DNA_pol3_delta_N"/>
</dbReference>
<dbReference type="AlphaFoldDB" id="A0A9D1L2I1"/>
<dbReference type="EMBL" id="DVMN01000027">
    <property type="protein sequence ID" value="HIU20903.1"/>
    <property type="molecule type" value="Genomic_DNA"/>
</dbReference>
<evidence type="ECO:0000313" key="11">
    <source>
        <dbReference type="EMBL" id="HIU20903.1"/>
    </source>
</evidence>
<evidence type="ECO:0000256" key="3">
    <source>
        <dbReference type="ARBA" id="ARBA00022679"/>
    </source>
</evidence>
<dbReference type="GO" id="GO:0003887">
    <property type="term" value="F:DNA-directed DNA polymerase activity"/>
    <property type="evidence" value="ECO:0007669"/>
    <property type="project" value="UniProtKB-KW"/>
</dbReference>
<keyword evidence="3 11" id="KW-0808">Transferase</keyword>
<evidence type="ECO:0000256" key="2">
    <source>
        <dbReference type="ARBA" id="ARBA00017703"/>
    </source>
</evidence>
<keyword evidence="6" id="KW-0239">DNA-directed DNA polymerase</keyword>
<evidence type="ECO:0000256" key="7">
    <source>
        <dbReference type="ARBA" id="ARBA00034754"/>
    </source>
</evidence>
<dbReference type="NCBIfam" id="TIGR01128">
    <property type="entry name" value="holA"/>
    <property type="match status" value="1"/>
</dbReference>
<dbReference type="Gene3D" id="3.40.50.300">
    <property type="entry name" value="P-loop containing nucleotide triphosphate hydrolases"/>
    <property type="match status" value="1"/>
</dbReference>
<dbReference type="PANTHER" id="PTHR34388">
    <property type="entry name" value="DNA POLYMERASE III SUBUNIT DELTA"/>
    <property type="match status" value="1"/>
</dbReference>
<dbReference type="Proteomes" id="UP000824088">
    <property type="component" value="Unassembled WGS sequence"/>
</dbReference>
<evidence type="ECO:0000313" key="12">
    <source>
        <dbReference type="Proteomes" id="UP000824088"/>
    </source>
</evidence>
<dbReference type="GO" id="GO:0009360">
    <property type="term" value="C:DNA polymerase III complex"/>
    <property type="evidence" value="ECO:0007669"/>
    <property type="project" value="InterPro"/>
</dbReference>
<comment type="caution">
    <text evidence="11">The sequence shown here is derived from an EMBL/GenBank/DDBJ whole genome shotgun (WGS) entry which is preliminary data.</text>
</comment>
<evidence type="ECO:0000256" key="1">
    <source>
        <dbReference type="ARBA" id="ARBA00012417"/>
    </source>
</evidence>
<proteinExistence type="inferred from homology"/>
<dbReference type="SUPFAM" id="SSF48019">
    <property type="entry name" value="post-AAA+ oligomerization domain-like"/>
    <property type="match status" value="1"/>
</dbReference>
<evidence type="ECO:0000259" key="9">
    <source>
        <dbReference type="Pfam" id="PF06144"/>
    </source>
</evidence>
<feature type="domain" description="DNA polymerase III delta subunit-like C-terminal" evidence="10">
    <location>
        <begin position="206"/>
        <end position="315"/>
    </location>
</feature>
<evidence type="ECO:0000256" key="6">
    <source>
        <dbReference type="ARBA" id="ARBA00022932"/>
    </source>
</evidence>
<keyword evidence="5" id="KW-0235">DNA replication</keyword>
<dbReference type="Pfam" id="PF06144">
    <property type="entry name" value="DNA_pol3_delta"/>
    <property type="match status" value="1"/>
</dbReference>
<gene>
    <name evidence="11" type="primary">holA</name>
    <name evidence="11" type="ORF">IAD51_01500</name>
</gene>
<dbReference type="GO" id="GO:0006261">
    <property type="term" value="P:DNA-templated DNA replication"/>
    <property type="evidence" value="ECO:0007669"/>
    <property type="project" value="TreeGrafter"/>
</dbReference>
<dbReference type="InterPro" id="IPR048466">
    <property type="entry name" value="DNA_pol3_delta-like_C"/>
</dbReference>
<accession>A0A9D1L2I1</accession>
<dbReference type="Pfam" id="PF21694">
    <property type="entry name" value="DNA_pol3_delta_C"/>
    <property type="match status" value="1"/>
</dbReference>
<dbReference type="InterPro" id="IPR008921">
    <property type="entry name" value="DNA_pol3_clamp-load_cplx_C"/>
</dbReference>
<keyword evidence="4 11" id="KW-0548">Nucleotidyltransferase</keyword>
<evidence type="ECO:0000256" key="8">
    <source>
        <dbReference type="ARBA" id="ARBA00049244"/>
    </source>
</evidence>